<protein>
    <recommendedName>
        <fullName evidence="2">ABC-type transport auxiliary lipoprotein component domain-containing protein</fullName>
    </recommendedName>
</protein>
<evidence type="ECO:0000256" key="1">
    <source>
        <dbReference type="SAM" id="SignalP"/>
    </source>
</evidence>
<dbReference type="OrthoDB" id="5600407at2"/>
<feature type="domain" description="ABC-type transport auxiliary lipoprotein component" evidence="2">
    <location>
        <begin position="29"/>
        <end position="190"/>
    </location>
</feature>
<feature type="chain" id="PRO_5011607722" description="ABC-type transport auxiliary lipoprotein component domain-containing protein" evidence="1">
    <location>
        <begin position="23"/>
        <end position="197"/>
    </location>
</feature>
<proteinExistence type="predicted"/>
<evidence type="ECO:0000259" key="2">
    <source>
        <dbReference type="Pfam" id="PF03886"/>
    </source>
</evidence>
<organism evidence="3 4">
    <name type="scientific">Halomonas saccharevitans</name>
    <dbReference type="NCBI Taxonomy" id="416872"/>
    <lineage>
        <taxon>Bacteria</taxon>
        <taxon>Pseudomonadati</taxon>
        <taxon>Pseudomonadota</taxon>
        <taxon>Gammaproteobacteria</taxon>
        <taxon>Oceanospirillales</taxon>
        <taxon>Halomonadaceae</taxon>
        <taxon>Halomonas</taxon>
    </lineage>
</organism>
<dbReference type="Proteomes" id="UP000199594">
    <property type="component" value="Unassembled WGS sequence"/>
</dbReference>
<feature type="signal peptide" evidence="1">
    <location>
        <begin position="1"/>
        <end position="22"/>
    </location>
</feature>
<gene>
    <name evidence="3" type="ORF">SAMN04487956_11245</name>
</gene>
<dbReference type="AlphaFoldDB" id="A0A1I6ZNF5"/>
<dbReference type="EMBL" id="FPAQ01000012">
    <property type="protein sequence ID" value="SFT64258.1"/>
    <property type="molecule type" value="Genomic_DNA"/>
</dbReference>
<accession>A0A1I6ZNF5</accession>
<dbReference type="Pfam" id="PF03886">
    <property type="entry name" value="ABC_trans_aux"/>
    <property type="match status" value="1"/>
</dbReference>
<dbReference type="Gene3D" id="3.40.50.10610">
    <property type="entry name" value="ABC-type transport auxiliary lipoprotein component"/>
    <property type="match status" value="1"/>
</dbReference>
<sequence length="197" mass="21095">MSAIKALAAALAALWLAGCATDAPPSNRYTLPDDAMAAPTGVAGAEAAHRLRVAPPTLARFLAVDGLVLKLDDITLNEASGHLWAEPLGLQLERRLKGRLAIRLPDTRIMGEAAGEPREQAATLRLTVDRFHGRFDGQAVVAGQWQLNDAEGELLALSPFAVEVPLARDGYPALVRALGRGWNRVVDEIAGEIKRLR</sequence>
<evidence type="ECO:0000313" key="4">
    <source>
        <dbReference type="Proteomes" id="UP000199594"/>
    </source>
</evidence>
<dbReference type="RefSeq" id="WP_089848667.1">
    <property type="nucleotide sequence ID" value="NZ_FPAQ01000012.1"/>
</dbReference>
<evidence type="ECO:0000313" key="3">
    <source>
        <dbReference type="EMBL" id="SFT64258.1"/>
    </source>
</evidence>
<keyword evidence="1" id="KW-0732">Signal</keyword>
<dbReference type="PROSITE" id="PS51257">
    <property type="entry name" value="PROKAR_LIPOPROTEIN"/>
    <property type="match status" value="1"/>
</dbReference>
<reference evidence="3 4" key="1">
    <citation type="submission" date="2016-10" db="EMBL/GenBank/DDBJ databases">
        <authorList>
            <person name="de Groot N.N."/>
        </authorList>
    </citation>
    <scope>NUCLEOTIDE SEQUENCE [LARGE SCALE GENOMIC DNA]</scope>
    <source>
        <strain evidence="3 4">CGMCC 1.6493</strain>
    </source>
</reference>
<dbReference type="SUPFAM" id="SSF159594">
    <property type="entry name" value="XCC0632-like"/>
    <property type="match status" value="1"/>
</dbReference>
<name>A0A1I6ZNF5_9GAMM</name>
<dbReference type="InterPro" id="IPR005586">
    <property type="entry name" value="ABC_trans_aux"/>
</dbReference>